<evidence type="ECO:0000256" key="10">
    <source>
        <dbReference type="ARBA" id="ARBA00022840"/>
    </source>
</evidence>
<evidence type="ECO:0000256" key="9">
    <source>
        <dbReference type="ARBA" id="ARBA00022777"/>
    </source>
</evidence>
<evidence type="ECO:0000256" key="5">
    <source>
        <dbReference type="ARBA" id="ARBA00022516"/>
    </source>
</evidence>
<dbReference type="InterPro" id="IPR027417">
    <property type="entry name" value="P-loop_NTPase"/>
</dbReference>
<evidence type="ECO:0000256" key="2">
    <source>
        <dbReference type="ARBA" id="ARBA00004870"/>
    </source>
</evidence>
<dbReference type="PANTHER" id="PTHR42724:SF1">
    <property type="entry name" value="TETRAACYLDISACCHARIDE 4'-KINASE, MITOCHONDRIAL-RELATED"/>
    <property type="match status" value="1"/>
</dbReference>
<evidence type="ECO:0000256" key="4">
    <source>
        <dbReference type="ARBA" id="ARBA00016436"/>
    </source>
</evidence>
<proteinExistence type="inferred from homology"/>
<evidence type="ECO:0000256" key="7">
    <source>
        <dbReference type="ARBA" id="ARBA00022679"/>
    </source>
</evidence>
<dbReference type="AlphaFoldDB" id="A0A6I1DWE8"/>
<organism evidence="14 15">
    <name type="scientific">Flagellimonas olearia</name>
    <dbReference type="NCBI Taxonomy" id="552546"/>
    <lineage>
        <taxon>Bacteria</taxon>
        <taxon>Pseudomonadati</taxon>
        <taxon>Bacteroidota</taxon>
        <taxon>Flavobacteriia</taxon>
        <taxon>Flavobacteriales</taxon>
        <taxon>Flavobacteriaceae</taxon>
        <taxon>Flagellimonas</taxon>
    </lineage>
</organism>
<dbReference type="OrthoDB" id="9766423at2"/>
<dbReference type="RefSeq" id="WP_152132754.1">
    <property type="nucleotide sequence ID" value="NZ_WELG01000002.1"/>
</dbReference>
<dbReference type="PANTHER" id="PTHR42724">
    <property type="entry name" value="TETRAACYLDISACCHARIDE 4'-KINASE"/>
    <property type="match status" value="1"/>
</dbReference>
<dbReference type="GO" id="GO:0009029">
    <property type="term" value="F:lipid-A 4'-kinase activity"/>
    <property type="evidence" value="ECO:0007669"/>
    <property type="project" value="UniProtKB-UniRule"/>
</dbReference>
<evidence type="ECO:0000256" key="13">
    <source>
        <dbReference type="HAMAP-Rule" id="MF_00409"/>
    </source>
</evidence>
<dbReference type="HAMAP" id="MF_00409">
    <property type="entry name" value="LpxK"/>
    <property type="match status" value="1"/>
</dbReference>
<dbReference type="NCBIfam" id="TIGR00682">
    <property type="entry name" value="lpxK"/>
    <property type="match status" value="1"/>
</dbReference>
<comment type="pathway">
    <text evidence="2 13">Glycolipid biosynthesis; lipid IV(A) biosynthesis; lipid IV(A) from (3R)-3-hydroxytetradecanoyl-[acyl-carrier-protein] and UDP-N-acetyl-alpha-D-glucosamine: step 6/6.</text>
</comment>
<keyword evidence="6 13" id="KW-0441">Lipid A biosynthesis</keyword>
<gene>
    <name evidence="13 14" type="primary">lpxK</name>
    <name evidence="14" type="ORF">F8C76_16845</name>
</gene>
<dbReference type="EMBL" id="WELG01000002">
    <property type="protein sequence ID" value="KAB7529488.1"/>
    <property type="molecule type" value="Genomic_DNA"/>
</dbReference>
<comment type="caution">
    <text evidence="14">The sequence shown here is derived from an EMBL/GenBank/DDBJ whole genome shotgun (WGS) entry which is preliminary data.</text>
</comment>
<dbReference type="GO" id="GO:0005886">
    <property type="term" value="C:plasma membrane"/>
    <property type="evidence" value="ECO:0007669"/>
    <property type="project" value="TreeGrafter"/>
</dbReference>
<feature type="binding site" evidence="13">
    <location>
        <begin position="48"/>
        <end position="55"/>
    </location>
    <ligand>
        <name>ATP</name>
        <dbReference type="ChEBI" id="CHEBI:30616"/>
    </ligand>
</feature>
<keyword evidence="9 13" id="KW-0418">Kinase</keyword>
<dbReference type="EC" id="2.7.1.130" evidence="3 13"/>
<dbReference type="GO" id="GO:0005524">
    <property type="term" value="F:ATP binding"/>
    <property type="evidence" value="ECO:0007669"/>
    <property type="project" value="UniProtKB-UniRule"/>
</dbReference>
<dbReference type="GO" id="GO:0009245">
    <property type="term" value="P:lipid A biosynthetic process"/>
    <property type="evidence" value="ECO:0007669"/>
    <property type="project" value="UniProtKB-UniRule"/>
</dbReference>
<keyword evidence="10 13" id="KW-0067">ATP-binding</keyword>
<protein>
    <recommendedName>
        <fullName evidence="4 13">Tetraacyldisaccharide 4'-kinase</fullName>
        <ecNumber evidence="3 13">2.7.1.130</ecNumber>
    </recommendedName>
    <alternativeName>
        <fullName evidence="12 13">Lipid A 4'-kinase</fullName>
    </alternativeName>
</protein>
<dbReference type="Proteomes" id="UP000429785">
    <property type="component" value="Unassembled WGS sequence"/>
</dbReference>
<evidence type="ECO:0000256" key="3">
    <source>
        <dbReference type="ARBA" id="ARBA00012071"/>
    </source>
</evidence>
<dbReference type="InterPro" id="IPR003758">
    <property type="entry name" value="LpxK"/>
</dbReference>
<dbReference type="UniPathway" id="UPA00359">
    <property type="reaction ID" value="UER00482"/>
</dbReference>
<evidence type="ECO:0000313" key="15">
    <source>
        <dbReference type="Proteomes" id="UP000429785"/>
    </source>
</evidence>
<evidence type="ECO:0000313" key="14">
    <source>
        <dbReference type="EMBL" id="KAB7529488.1"/>
    </source>
</evidence>
<dbReference type="SUPFAM" id="SSF52540">
    <property type="entry name" value="P-loop containing nucleoside triphosphate hydrolases"/>
    <property type="match status" value="1"/>
</dbReference>
<keyword evidence="8 13" id="KW-0547">Nucleotide-binding</keyword>
<evidence type="ECO:0000256" key="8">
    <source>
        <dbReference type="ARBA" id="ARBA00022741"/>
    </source>
</evidence>
<reference evidence="14 15" key="1">
    <citation type="submission" date="2019-10" db="EMBL/GenBank/DDBJ databases">
        <title>Muricauda olearia CL-SS4 JCM15563 genome.</title>
        <authorList>
            <person name="Liu L."/>
        </authorList>
    </citation>
    <scope>NUCLEOTIDE SEQUENCE [LARGE SCALE GENOMIC DNA]</scope>
    <source>
        <strain evidence="14 15">CL-SS4</strain>
    </source>
</reference>
<evidence type="ECO:0000256" key="6">
    <source>
        <dbReference type="ARBA" id="ARBA00022556"/>
    </source>
</evidence>
<dbReference type="Pfam" id="PF02606">
    <property type="entry name" value="LpxK"/>
    <property type="match status" value="1"/>
</dbReference>
<evidence type="ECO:0000256" key="1">
    <source>
        <dbReference type="ARBA" id="ARBA00002274"/>
    </source>
</evidence>
<keyword evidence="5 13" id="KW-0444">Lipid biosynthesis</keyword>
<accession>A0A6I1DWE8</accession>
<dbReference type="GO" id="GO:0009244">
    <property type="term" value="P:lipopolysaccharide core region biosynthetic process"/>
    <property type="evidence" value="ECO:0007669"/>
    <property type="project" value="TreeGrafter"/>
</dbReference>
<evidence type="ECO:0000256" key="11">
    <source>
        <dbReference type="ARBA" id="ARBA00023098"/>
    </source>
</evidence>
<comment type="function">
    <text evidence="1 13">Transfers the gamma-phosphate of ATP to the 4'-position of a tetraacyldisaccharide 1-phosphate intermediate (termed DS-1-P) to form tetraacyldisaccharide 1,4'-bis-phosphate (lipid IVA).</text>
</comment>
<comment type="similarity">
    <text evidence="13">Belongs to the LpxK family.</text>
</comment>
<keyword evidence="11 13" id="KW-0443">Lipid metabolism</keyword>
<name>A0A6I1DWE8_9FLAO</name>
<comment type="catalytic activity">
    <reaction evidence="13">
        <text>a lipid A disaccharide + ATP = a lipid IVA + ADP + H(+)</text>
        <dbReference type="Rhea" id="RHEA:67840"/>
        <dbReference type="ChEBI" id="CHEBI:15378"/>
        <dbReference type="ChEBI" id="CHEBI:30616"/>
        <dbReference type="ChEBI" id="CHEBI:176343"/>
        <dbReference type="ChEBI" id="CHEBI:176425"/>
        <dbReference type="ChEBI" id="CHEBI:456216"/>
        <dbReference type="EC" id="2.7.1.130"/>
    </reaction>
</comment>
<evidence type="ECO:0000256" key="12">
    <source>
        <dbReference type="ARBA" id="ARBA00029757"/>
    </source>
</evidence>
<keyword evidence="7 13" id="KW-0808">Transferase</keyword>
<sequence>MVQLLRKIAFPFSLVYALVVHVRNFLYNIGVFVSKTYSTPTLCVGNLSVGGTGKTPMIEYLIRILEGHKVAVLSRGYKRTSKGFLLADSNSSVLDLGDEPFQIHQKFPKVSVAVDADRRNGMAQLESRVEPQVVLLDDAFQHRRVKPKYSILLTAHDNLFVDDWYLPTGNLRDGKREYKRADMIIVTKCPEVLSKDERHAISKKLRLLPHQNVLFSSLMYDDYVKQKSGDSLALDALKGKRLALVTGIASPGPLVKYLTTKGLLFEHFEFGDHHHFTNDEIKTFKDFELILTTEKDYVRLEGRVENLYYLEVAHSFDSEDRALLEKAVKGLL</sequence>